<accession>A0A1V4SVA3</accession>
<organism evidence="1 2">
    <name type="scientific">Clostridium thermobutyricum DSM 4928</name>
    <dbReference type="NCBI Taxonomy" id="1121339"/>
    <lineage>
        <taxon>Bacteria</taxon>
        <taxon>Bacillati</taxon>
        <taxon>Bacillota</taxon>
        <taxon>Clostridia</taxon>
        <taxon>Eubacteriales</taxon>
        <taxon>Clostridiaceae</taxon>
        <taxon>Clostridium</taxon>
    </lineage>
</organism>
<dbReference type="Proteomes" id="UP000191448">
    <property type="component" value="Unassembled WGS sequence"/>
</dbReference>
<dbReference type="AlphaFoldDB" id="A0A1V4SVA3"/>
<comment type="caution">
    <text evidence="1">The sequence shown here is derived from an EMBL/GenBank/DDBJ whole genome shotgun (WGS) entry which is preliminary data.</text>
</comment>
<evidence type="ECO:0000313" key="2">
    <source>
        <dbReference type="Proteomes" id="UP000191448"/>
    </source>
</evidence>
<dbReference type="RefSeq" id="WP_080022699.1">
    <property type="nucleotide sequence ID" value="NZ_LTAY01000037.1"/>
</dbReference>
<name>A0A1V4SVA3_9CLOT</name>
<reference evidence="1 2" key="1">
    <citation type="submission" date="2016-02" db="EMBL/GenBank/DDBJ databases">
        <title>Genome sequence of Clostridium thermobutyricum DSM 4928.</title>
        <authorList>
            <person name="Poehlein A."/>
            <person name="Daniel R."/>
        </authorList>
    </citation>
    <scope>NUCLEOTIDE SEQUENCE [LARGE SCALE GENOMIC DNA]</scope>
    <source>
        <strain evidence="1 2">DSM 4928</strain>
    </source>
</reference>
<dbReference type="EMBL" id="LTAY01000037">
    <property type="protein sequence ID" value="OPX47933.1"/>
    <property type="molecule type" value="Genomic_DNA"/>
</dbReference>
<evidence type="ECO:0000313" key="1">
    <source>
        <dbReference type="EMBL" id="OPX47933.1"/>
    </source>
</evidence>
<sequence length="178" mass="21379">MKKITLIIDNNDIIYNREKITYDKLCKLIKTKSKLKIIILNENIFFKIIDSINEKEIKSLIESEILVDVQKEDYLIHYEIEKKKERTLIYAIKGNKIIKDILNNFINSEIEPIYFSIRNSILKLKRDKSFKYKVKFMKKYFYINVKDGMIHFDGISDENEYKEAKFLLKDGKECVNFK</sequence>
<proteinExistence type="predicted"/>
<protein>
    <submittedName>
        <fullName evidence="1">Uncharacterized protein</fullName>
    </submittedName>
</protein>
<gene>
    <name evidence="1" type="ORF">CLTHE_15040</name>
</gene>